<evidence type="ECO:0000313" key="2">
    <source>
        <dbReference type="Proteomes" id="UP001558101"/>
    </source>
</evidence>
<gene>
    <name evidence="1" type="ORF">AB4M04_25840</name>
</gene>
<dbReference type="EMBL" id="JBFQXQ010000068">
    <property type="protein sequence ID" value="MEX3175478.1"/>
    <property type="molecule type" value="Genomic_DNA"/>
</dbReference>
<evidence type="ECO:0000313" key="1">
    <source>
        <dbReference type="EMBL" id="MEX3175478.1"/>
    </source>
</evidence>
<name>A0ABV3UPK8_9GAMM</name>
<reference evidence="1 2" key="1">
    <citation type="submission" date="2024-07" db="EMBL/GenBank/DDBJ databases">
        <title>Genomes of novel Serratia strains from suburban soil.</title>
        <authorList>
            <person name="Markert E.X."/>
            <person name="Severe K."/>
            <person name="Severe L."/>
            <person name="Twing K.I."/>
            <person name="Ward L.M."/>
        </authorList>
    </citation>
    <scope>NUCLEOTIDE SEQUENCE [LARGE SCALE GENOMIC DNA]</scope>
    <source>
        <strain evidence="1 2">3C-UT</strain>
    </source>
</reference>
<dbReference type="Proteomes" id="UP001558101">
    <property type="component" value="Unassembled WGS sequence"/>
</dbReference>
<comment type="caution">
    <text evidence="1">The sequence shown here is derived from an EMBL/GenBank/DDBJ whole genome shotgun (WGS) entry which is preliminary data.</text>
</comment>
<accession>A0ABV3UPK8</accession>
<proteinExistence type="predicted"/>
<keyword evidence="2" id="KW-1185">Reference proteome</keyword>
<sequence length="36" mass="3687">GGGLALRIVPQGGHNSRLANAQAFAAELRNFLVNPG</sequence>
<feature type="non-terminal residue" evidence="1">
    <location>
        <position position="1"/>
    </location>
</feature>
<protein>
    <submittedName>
        <fullName evidence="1">2-succinyl-6-hydroxy-2, 4-cyclohexadiene-1-carboxylate synthase</fullName>
    </submittedName>
</protein>
<organism evidence="1 2">
    <name type="scientific">Serratia quinivorans</name>
    <dbReference type="NCBI Taxonomy" id="137545"/>
    <lineage>
        <taxon>Bacteria</taxon>
        <taxon>Pseudomonadati</taxon>
        <taxon>Pseudomonadota</taxon>
        <taxon>Gammaproteobacteria</taxon>
        <taxon>Enterobacterales</taxon>
        <taxon>Yersiniaceae</taxon>
        <taxon>Serratia</taxon>
    </lineage>
</organism>